<evidence type="ECO:0000256" key="7">
    <source>
        <dbReference type="ARBA" id="ARBA00023163"/>
    </source>
</evidence>
<evidence type="ECO:0000256" key="2">
    <source>
        <dbReference type="ARBA" id="ARBA00005770"/>
    </source>
</evidence>
<proteinExistence type="inferred from homology"/>
<gene>
    <name evidence="12" type="ORF">BJ508DRAFT_300513</name>
</gene>
<reference evidence="12 13" key="1">
    <citation type="journal article" date="2018" name="Nat. Ecol. Evol.">
        <title>Pezizomycetes genomes reveal the molecular basis of ectomycorrhizal truffle lifestyle.</title>
        <authorList>
            <person name="Murat C."/>
            <person name="Payen T."/>
            <person name="Noel B."/>
            <person name="Kuo A."/>
            <person name="Morin E."/>
            <person name="Chen J."/>
            <person name="Kohler A."/>
            <person name="Krizsan K."/>
            <person name="Balestrini R."/>
            <person name="Da Silva C."/>
            <person name="Montanini B."/>
            <person name="Hainaut M."/>
            <person name="Levati E."/>
            <person name="Barry K.W."/>
            <person name="Belfiori B."/>
            <person name="Cichocki N."/>
            <person name="Clum A."/>
            <person name="Dockter R.B."/>
            <person name="Fauchery L."/>
            <person name="Guy J."/>
            <person name="Iotti M."/>
            <person name="Le Tacon F."/>
            <person name="Lindquist E.A."/>
            <person name="Lipzen A."/>
            <person name="Malagnac F."/>
            <person name="Mello A."/>
            <person name="Molinier V."/>
            <person name="Miyauchi S."/>
            <person name="Poulain J."/>
            <person name="Riccioni C."/>
            <person name="Rubini A."/>
            <person name="Sitrit Y."/>
            <person name="Splivallo R."/>
            <person name="Traeger S."/>
            <person name="Wang M."/>
            <person name="Zifcakova L."/>
            <person name="Wipf D."/>
            <person name="Zambonelli A."/>
            <person name="Paolocci F."/>
            <person name="Nowrousian M."/>
            <person name="Ottonello S."/>
            <person name="Baldrian P."/>
            <person name="Spatafora J.W."/>
            <person name="Henrissat B."/>
            <person name="Nagy L.G."/>
            <person name="Aury J.M."/>
            <person name="Wincker P."/>
            <person name="Grigoriev I.V."/>
            <person name="Bonfante P."/>
            <person name="Martin F.M."/>
        </authorList>
    </citation>
    <scope>NUCLEOTIDE SEQUENCE [LARGE SCALE GENOMIC DNA]</scope>
    <source>
        <strain evidence="12 13">RN42</strain>
    </source>
</reference>
<evidence type="ECO:0000256" key="5">
    <source>
        <dbReference type="ARBA" id="ARBA00023015"/>
    </source>
</evidence>
<dbReference type="InterPro" id="IPR037212">
    <property type="entry name" value="Med7/Med21-like"/>
</dbReference>
<keyword evidence="8 10" id="KW-0539">Nucleus</keyword>
<comment type="function">
    <text evidence="9 10">Component of the Mediator complex, a coactivator involved in the regulated transcription of nearly all RNA polymerase II-dependent genes. Mediator functions as a bridge to convey information from gene-specific regulatory proteins to the basal RNA polymerase II transcription machinery. Mediator is recruited to promoters by direct interactions with regulatory proteins and serves as a scaffold for the assembly of a functional preinitiation complex with RNA polymerase II and the general transcription factors.</text>
</comment>
<dbReference type="Proteomes" id="UP000275078">
    <property type="component" value="Unassembled WGS sequence"/>
</dbReference>
<evidence type="ECO:0000256" key="4">
    <source>
        <dbReference type="ARBA" id="ARBA00019691"/>
    </source>
</evidence>
<keyword evidence="13" id="KW-1185">Reference proteome</keyword>
<keyword evidence="7 10" id="KW-0804">Transcription</keyword>
<dbReference type="SUPFAM" id="SSF140718">
    <property type="entry name" value="Mediator hinge subcomplex-like"/>
    <property type="match status" value="1"/>
</dbReference>
<evidence type="ECO:0000256" key="8">
    <source>
        <dbReference type="ARBA" id="ARBA00023242"/>
    </source>
</evidence>
<name>A0A3N4IR01_ASCIM</name>
<dbReference type="GO" id="GO:0006357">
    <property type="term" value="P:regulation of transcription by RNA polymerase II"/>
    <property type="evidence" value="ECO:0007669"/>
    <property type="project" value="TreeGrafter"/>
</dbReference>
<keyword evidence="5 10" id="KW-0805">Transcription regulation</keyword>
<evidence type="ECO:0000256" key="3">
    <source>
        <dbReference type="ARBA" id="ARBA00011837"/>
    </source>
</evidence>
<evidence type="ECO:0000256" key="11">
    <source>
        <dbReference type="SAM" id="Coils"/>
    </source>
</evidence>
<dbReference type="GO" id="GO:0003712">
    <property type="term" value="F:transcription coregulator activity"/>
    <property type="evidence" value="ECO:0007669"/>
    <property type="project" value="TreeGrafter"/>
</dbReference>
<evidence type="ECO:0000256" key="10">
    <source>
        <dbReference type="RuleBase" id="RU366036"/>
    </source>
</evidence>
<dbReference type="PANTHER" id="PTHR13381">
    <property type="entry name" value="RNA POLYMERASE II HOLOENZYME COMPONENT SRB7"/>
    <property type="match status" value="1"/>
</dbReference>
<dbReference type="STRING" id="1160509.A0A3N4IR01"/>
<dbReference type="OrthoDB" id="526653at2759"/>
<dbReference type="EMBL" id="ML119645">
    <property type="protein sequence ID" value="RPA88145.1"/>
    <property type="molecule type" value="Genomic_DNA"/>
</dbReference>
<sequence>MNLNLALQQQRINSRTTLPKKCEKGFEAYENGTNFDWLFVPELESRKYVKGGNIAKLSGGTVRILIALMDPPQQSTPSSSDRLTQLQEALDQLTTQFYFSLRYIASHHSPAQIPGQFTQPNPDLPSHSPQEFASAQAELAKDIVIKMKQIELLIASLPGVGRGEEEQLERVKELEELLRQKEKERVEEGQKREEVLQRLGNVVTGLRRF</sequence>
<accession>A0A3N4IR01</accession>
<evidence type="ECO:0000313" key="13">
    <source>
        <dbReference type="Proteomes" id="UP000275078"/>
    </source>
</evidence>
<evidence type="ECO:0000256" key="6">
    <source>
        <dbReference type="ARBA" id="ARBA00023159"/>
    </source>
</evidence>
<keyword evidence="11" id="KW-0175">Coiled coil</keyword>
<dbReference type="AlphaFoldDB" id="A0A3N4IR01"/>
<dbReference type="PANTHER" id="PTHR13381:SF0">
    <property type="entry name" value="MEDIATOR OF RNA POLYMERASE II TRANSCRIPTION SUBUNIT 21"/>
    <property type="match status" value="1"/>
</dbReference>
<comment type="subunit">
    <text evidence="3 10">Component of the Mediator complex.</text>
</comment>
<dbReference type="InterPro" id="IPR021384">
    <property type="entry name" value="Mediator_Med21"/>
</dbReference>
<comment type="similarity">
    <text evidence="2 10">Belongs to the Mediator complex subunit 21 family.</text>
</comment>
<dbReference type="Gene3D" id="6.10.280.10">
    <property type="entry name" value="Mediator complex, subunit Med21"/>
    <property type="match status" value="1"/>
</dbReference>
<dbReference type="GO" id="GO:0016592">
    <property type="term" value="C:mediator complex"/>
    <property type="evidence" value="ECO:0007669"/>
    <property type="project" value="UniProtKB-UniRule"/>
</dbReference>
<feature type="coiled-coil region" evidence="11">
    <location>
        <begin position="164"/>
        <end position="198"/>
    </location>
</feature>
<organism evidence="12 13">
    <name type="scientific">Ascobolus immersus RN42</name>
    <dbReference type="NCBI Taxonomy" id="1160509"/>
    <lineage>
        <taxon>Eukaryota</taxon>
        <taxon>Fungi</taxon>
        <taxon>Dikarya</taxon>
        <taxon>Ascomycota</taxon>
        <taxon>Pezizomycotina</taxon>
        <taxon>Pezizomycetes</taxon>
        <taxon>Pezizales</taxon>
        <taxon>Ascobolaceae</taxon>
        <taxon>Ascobolus</taxon>
    </lineage>
</organism>
<evidence type="ECO:0000256" key="1">
    <source>
        <dbReference type="ARBA" id="ARBA00004123"/>
    </source>
</evidence>
<evidence type="ECO:0000313" key="12">
    <source>
        <dbReference type="EMBL" id="RPA88145.1"/>
    </source>
</evidence>
<evidence type="ECO:0000256" key="9">
    <source>
        <dbReference type="ARBA" id="ARBA00025687"/>
    </source>
</evidence>
<dbReference type="Pfam" id="PF11221">
    <property type="entry name" value="Med21"/>
    <property type="match status" value="1"/>
</dbReference>
<protein>
    <recommendedName>
        <fullName evidence="4 10">Mediator of RNA polymerase II transcription subunit 21</fullName>
    </recommendedName>
</protein>
<comment type="subcellular location">
    <subcellularLocation>
        <location evidence="1 10">Nucleus</location>
    </subcellularLocation>
</comment>
<keyword evidence="6 10" id="KW-0010">Activator</keyword>